<protein>
    <submittedName>
        <fullName evidence="1">Uncharacterized protein</fullName>
    </submittedName>
</protein>
<keyword evidence="2" id="KW-1185">Reference proteome</keyword>
<organism evidence="1 2">
    <name type="scientific">Biomphalaria pfeifferi</name>
    <name type="common">Bloodfluke planorb</name>
    <name type="synonym">Freshwater snail</name>
    <dbReference type="NCBI Taxonomy" id="112525"/>
    <lineage>
        <taxon>Eukaryota</taxon>
        <taxon>Metazoa</taxon>
        <taxon>Spiralia</taxon>
        <taxon>Lophotrochozoa</taxon>
        <taxon>Mollusca</taxon>
        <taxon>Gastropoda</taxon>
        <taxon>Heterobranchia</taxon>
        <taxon>Euthyneura</taxon>
        <taxon>Panpulmonata</taxon>
        <taxon>Hygrophila</taxon>
        <taxon>Lymnaeoidea</taxon>
        <taxon>Planorbidae</taxon>
        <taxon>Biomphalaria</taxon>
    </lineage>
</organism>
<dbReference type="AlphaFoldDB" id="A0AAD8B989"/>
<sequence>MVLLSCPPTVVYSLAWAKGCHHFLLASSPSVLLGPRDVIIFYWHHPLQSCLGQGMSSFSFGIIPFSLAWAKGCHHFLLASSPSVLLGPRDVIIFFWHHPLQSCLGQGMSSFSIGIIPLSCLGQGMSSFSIGIIPFSLAWAKGCHHFLLASSPSVLLGPRDVIIFFWHHPLQSCLGQGMSSFSIGIIPLSCLGQGMSSFSIGIIPFSLAWAKGCHHFLLASSPSVLLGPRDVIIFYWHHTLVLLGPRDVIIYFDVWHLQIKSQ</sequence>
<name>A0AAD8B989_BIOPF</name>
<dbReference type="EMBL" id="JASAOG010000116">
    <property type="protein sequence ID" value="KAK0050276.1"/>
    <property type="molecule type" value="Genomic_DNA"/>
</dbReference>
<reference evidence="1" key="1">
    <citation type="journal article" date="2023" name="PLoS Negl. Trop. Dis.">
        <title>A genome sequence for Biomphalaria pfeifferi, the major vector snail for the human-infecting parasite Schistosoma mansoni.</title>
        <authorList>
            <person name="Bu L."/>
            <person name="Lu L."/>
            <person name="Laidemitt M.R."/>
            <person name="Zhang S.M."/>
            <person name="Mutuku M."/>
            <person name="Mkoji G."/>
            <person name="Steinauer M."/>
            <person name="Loker E.S."/>
        </authorList>
    </citation>
    <scope>NUCLEOTIDE SEQUENCE</scope>
    <source>
        <strain evidence="1">KasaAsao</strain>
    </source>
</reference>
<dbReference type="Proteomes" id="UP001233172">
    <property type="component" value="Unassembled WGS sequence"/>
</dbReference>
<proteinExistence type="predicted"/>
<gene>
    <name evidence="1" type="ORF">Bpfe_020337</name>
</gene>
<accession>A0AAD8B989</accession>
<evidence type="ECO:0000313" key="2">
    <source>
        <dbReference type="Proteomes" id="UP001233172"/>
    </source>
</evidence>
<comment type="caution">
    <text evidence="1">The sequence shown here is derived from an EMBL/GenBank/DDBJ whole genome shotgun (WGS) entry which is preliminary data.</text>
</comment>
<evidence type="ECO:0000313" key="1">
    <source>
        <dbReference type="EMBL" id="KAK0050276.1"/>
    </source>
</evidence>
<reference evidence="1" key="2">
    <citation type="submission" date="2023-04" db="EMBL/GenBank/DDBJ databases">
        <authorList>
            <person name="Bu L."/>
            <person name="Lu L."/>
            <person name="Laidemitt M.R."/>
            <person name="Zhang S.M."/>
            <person name="Mutuku M."/>
            <person name="Mkoji G."/>
            <person name="Steinauer M."/>
            <person name="Loker E.S."/>
        </authorList>
    </citation>
    <scope>NUCLEOTIDE SEQUENCE</scope>
    <source>
        <strain evidence="1">KasaAsao</strain>
        <tissue evidence="1">Whole Snail</tissue>
    </source>
</reference>